<evidence type="ECO:0000256" key="1">
    <source>
        <dbReference type="SAM" id="MobiDB-lite"/>
    </source>
</evidence>
<accession>A0ABX8EIN6</accession>
<dbReference type="Proteomes" id="UP000679307">
    <property type="component" value="Chromosome"/>
</dbReference>
<dbReference type="PANTHER" id="PTHR43883:SF1">
    <property type="entry name" value="GLUCONOKINASE"/>
    <property type="match status" value="1"/>
</dbReference>
<dbReference type="InterPro" id="IPR011009">
    <property type="entry name" value="Kinase-like_dom_sf"/>
</dbReference>
<keyword evidence="3" id="KW-1185">Reference proteome</keyword>
<feature type="region of interest" description="Disordered" evidence="1">
    <location>
        <begin position="501"/>
        <end position="521"/>
    </location>
</feature>
<dbReference type="InterPro" id="IPR052732">
    <property type="entry name" value="Cell-binding_unc_protein"/>
</dbReference>
<evidence type="ECO:0008006" key="4">
    <source>
        <dbReference type="Google" id="ProtNLM"/>
    </source>
</evidence>
<dbReference type="InterPro" id="IPR027417">
    <property type="entry name" value="P-loop_NTPase"/>
</dbReference>
<dbReference type="Pfam" id="PF13671">
    <property type="entry name" value="AAA_33"/>
    <property type="match status" value="1"/>
</dbReference>
<gene>
    <name evidence="2" type="ORF">ENKNEFLB_02150</name>
</gene>
<organism evidence="2 3">
    <name type="scientific">Nocardioides aquaticus</name>
    <dbReference type="NCBI Taxonomy" id="160826"/>
    <lineage>
        <taxon>Bacteria</taxon>
        <taxon>Bacillati</taxon>
        <taxon>Actinomycetota</taxon>
        <taxon>Actinomycetes</taxon>
        <taxon>Propionibacteriales</taxon>
        <taxon>Nocardioidaceae</taxon>
        <taxon>Nocardioides</taxon>
    </lineage>
</organism>
<dbReference type="Gene3D" id="3.40.50.300">
    <property type="entry name" value="P-loop containing nucleotide triphosphate hydrolases"/>
    <property type="match status" value="1"/>
</dbReference>
<dbReference type="EMBL" id="CP075371">
    <property type="protein sequence ID" value="QVT79760.1"/>
    <property type="molecule type" value="Genomic_DNA"/>
</dbReference>
<dbReference type="RefSeq" id="WP_214059170.1">
    <property type="nucleotide sequence ID" value="NZ_BAAAHS010000068.1"/>
</dbReference>
<sequence>MTTTLPDTTSREPTSPGAAAGWTEDPTAGSGPSVDLSGDEPWAEVRRTGSGAVFLVGDRAFKVKRPVDDGLLDLTSRSSRLEACRRELRLKRRAAPDVYLGLGSLEDPVRGPEPAVVMRRMPAARRLARLVGTGAGRQDATEQHVRDVARAVAVFHGGARRHPSIWAAGSRDALVARWSEDLDRALSAPAHVVVDGAVVEEVARLALRFLAGRDELFEGRIEQNRVVDGHGDLSADGVFCLDDGPRLLGCLDLDATSRHADQLDDLCSLAMDLDRLGRADLAAVLVEHYVGLTGDPAPPALVHHYVAHRAFRRAGASTLAGAADAGAVATLAALALDHLRRGAVRLVLVGGPPATGKSTLARGIGDRTGLVVLRSDEVRRELDPAGASAAGQYSPAAVRRTYAELLRRAGVLLRHGRSVVLDASWSDPAERLLASELAAETSSDLVSVRCAVTPRAAGTRDGRFTRWPGSYRVDTDGPPEQVLQEALELLGLPQRRPLLGAWPDVPGQGPVEVGSSLSSRS</sequence>
<protein>
    <recommendedName>
        <fullName evidence="4">Gluconate kinase</fullName>
    </recommendedName>
</protein>
<dbReference type="SUPFAM" id="SSF56112">
    <property type="entry name" value="Protein kinase-like (PK-like)"/>
    <property type="match status" value="1"/>
</dbReference>
<name>A0ABX8EIN6_9ACTN</name>
<feature type="compositionally biased region" description="Polar residues" evidence="1">
    <location>
        <begin position="1"/>
        <end position="13"/>
    </location>
</feature>
<dbReference type="SUPFAM" id="SSF52540">
    <property type="entry name" value="P-loop containing nucleoside triphosphate hydrolases"/>
    <property type="match status" value="1"/>
</dbReference>
<evidence type="ECO:0000313" key="3">
    <source>
        <dbReference type="Proteomes" id="UP000679307"/>
    </source>
</evidence>
<dbReference type="PANTHER" id="PTHR43883">
    <property type="entry name" value="SLR0207 PROTEIN"/>
    <property type="match status" value="1"/>
</dbReference>
<evidence type="ECO:0000313" key="2">
    <source>
        <dbReference type="EMBL" id="QVT79760.1"/>
    </source>
</evidence>
<feature type="region of interest" description="Disordered" evidence="1">
    <location>
        <begin position="1"/>
        <end position="40"/>
    </location>
</feature>
<reference evidence="2 3" key="1">
    <citation type="submission" date="2021-05" db="EMBL/GenBank/DDBJ databases">
        <title>Complete genome of Nocardioides aquaticus KCTC 9944T isolated from meromictic and hypersaline Ekho Lake, Antarctica.</title>
        <authorList>
            <person name="Hwang K."/>
            <person name="Kim K.M."/>
            <person name="Choe H."/>
        </authorList>
    </citation>
    <scope>NUCLEOTIDE SEQUENCE [LARGE SCALE GENOMIC DNA]</scope>
    <source>
        <strain evidence="2 3">KCTC 9944</strain>
    </source>
</reference>
<proteinExistence type="predicted"/>